<sequence length="1132" mass="123627">MTILEDVKLLAINADLQNIPFVGEAGHEPQKECLANTRTALLDEIGDWAASGTERVFILRGEAGTGKSAVAHTMAGRFQKMKRLGATFCFNSTPSRKPVALFRNLAHGLASFHSAFKAALQNSVKDNKDLCTTADVEQQFVRFILDPAKALNVNGAIFIVIDAFDESGTIDERQALLRIIRDRFQELPAAFRILITSRDEYDILKDFSQSTAHVVVRRMPTVEEDAQLSQDLLRFIEHSVSRDGPSPLSRPQCATLRDKSEGLFQWAFVACRYIVGPAFGKAPITRYRQLVTGNDTGLDPLYHTVLSRYLGADPEHLDAFKTVMGVILTTIEPLSMADLDILLRELNPDNPTDVFETLRYFGSLLSGVQEDTVPVRPLHSTFSELLRDSTRGGTYCVGPEGHHENITRASLRLLNRGLHFNMGELKTSYVLNRDIQPPEALAVKPGWALVYASKHWGYHLSECRPSFARSDDELGELVTALLLEKLLFWLETASLSNTVTHVITCLLAAMESLKALGETVCNMAEECIRFIRTCAPPIIASSAHIYLSALVWAPSESMIVHHYRSAYPRLAEVRQGRDHKWPVMNLVLSGHTGGVTSIAFSPDGRRIVSGSWDHTLRLWNADTGAAMREPLTGHDRQVTSVAFSPDGRRIVSGSWENTLRLWNADTGAAIDEPLTGHTDGVLSVALSPDSRRIVSGSGDGTLRLWNADTGAAMGEPLTGHDSEVTSVAFSPDGRRIVSGSWDHTLRLWNADTGAAIGEPLTGHTGEVASVAFSPDGRRIVSGSWDHTLRLWNADTGAAIGEPLTGHTGEVYSVAFSPDGRRIVSGSSDHTLRLWNADTGAAIGEPLTGHTGEVYSVAFSPDGRRIVSGSGDGTLRLWNADTGAAIGEPLTGHDGEVYSVAFSPDGRRIVSGSGDGTLRLWNADTGAAIGEPLTGHDSEVASVAFSPDGRRIVSGSWDHTLRLWNADTGAAIGEPLTGSWDHTVGVWYPDITPSVMMTCVAGAEGFASVPGAHVYVSGLRRSRSETDLAMLPADRTGQALSLSPFPAHQMTQRYPRFYAERTRISFDLKTGWIQGNGKDHLLWVPPDKLRRLYGANQLRMVIPGPTIHLDLSKFVHGTRWTECRLPLDRETVE</sequence>
<dbReference type="PROSITE" id="PS50294">
    <property type="entry name" value="WD_REPEATS_REGION"/>
    <property type="match status" value="9"/>
</dbReference>
<keyword evidence="6" id="KW-1185">Reference proteome</keyword>
<keyword evidence="1 3" id="KW-0853">WD repeat</keyword>
<dbReference type="InterPro" id="IPR007111">
    <property type="entry name" value="NACHT_NTPase"/>
</dbReference>
<dbReference type="PROSITE" id="PS50837">
    <property type="entry name" value="NACHT"/>
    <property type="match status" value="1"/>
</dbReference>
<feature type="repeat" description="WD" evidence="3">
    <location>
        <begin position="803"/>
        <end position="844"/>
    </location>
</feature>
<dbReference type="OrthoDB" id="538223at2759"/>
<dbReference type="EMBL" id="KV424123">
    <property type="protein sequence ID" value="KZT51139.1"/>
    <property type="molecule type" value="Genomic_DNA"/>
</dbReference>
<name>A0A165CPB5_9BASI</name>
<dbReference type="PROSITE" id="PS50082">
    <property type="entry name" value="WD_REPEATS_2"/>
    <property type="match status" value="9"/>
</dbReference>
<dbReference type="SUPFAM" id="SSF52540">
    <property type="entry name" value="P-loop containing nucleoside triphosphate hydrolases"/>
    <property type="match status" value="1"/>
</dbReference>
<dbReference type="InterPro" id="IPR001680">
    <property type="entry name" value="WD40_rpt"/>
</dbReference>
<dbReference type="PANTHER" id="PTHR44129">
    <property type="entry name" value="WD REPEAT-CONTAINING PROTEIN POP1"/>
    <property type="match status" value="1"/>
</dbReference>
<feature type="repeat" description="WD" evidence="3">
    <location>
        <begin position="717"/>
        <end position="758"/>
    </location>
</feature>
<feature type="repeat" description="WD" evidence="3">
    <location>
        <begin position="846"/>
        <end position="887"/>
    </location>
</feature>
<dbReference type="InterPro" id="IPR015943">
    <property type="entry name" value="WD40/YVTN_repeat-like_dom_sf"/>
</dbReference>
<dbReference type="InterPro" id="IPR020472">
    <property type="entry name" value="WD40_PAC1"/>
</dbReference>
<dbReference type="InterPro" id="IPR011047">
    <property type="entry name" value="Quinoprotein_ADH-like_sf"/>
</dbReference>
<feature type="repeat" description="WD" evidence="3">
    <location>
        <begin position="674"/>
        <end position="715"/>
    </location>
</feature>
<organism evidence="5 6">
    <name type="scientific">Calocera cornea HHB12733</name>
    <dbReference type="NCBI Taxonomy" id="1353952"/>
    <lineage>
        <taxon>Eukaryota</taxon>
        <taxon>Fungi</taxon>
        <taxon>Dikarya</taxon>
        <taxon>Basidiomycota</taxon>
        <taxon>Agaricomycotina</taxon>
        <taxon>Dacrymycetes</taxon>
        <taxon>Dacrymycetales</taxon>
        <taxon>Dacrymycetaceae</taxon>
        <taxon>Calocera</taxon>
    </lineage>
</organism>
<dbReference type="Pfam" id="PF24883">
    <property type="entry name" value="NPHP3_N"/>
    <property type="match status" value="1"/>
</dbReference>
<dbReference type="STRING" id="1353952.A0A165CPB5"/>
<dbReference type="InterPro" id="IPR019775">
    <property type="entry name" value="WD40_repeat_CS"/>
</dbReference>
<dbReference type="Pfam" id="PF00400">
    <property type="entry name" value="WD40"/>
    <property type="match status" value="9"/>
</dbReference>
<evidence type="ECO:0000313" key="6">
    <source>
        <dbReference type="Proteomes" id="UP000076842"/>
    </source>
</evidence>
<keyword evidence="2" id="KW-0677">Repeat</keyword>
<evidence type="ECO:0000256" key="3">
    <source>
        <dbReference type="PROSITE-ProRule" id="PRU00221"/>
    </source>
</evidence>
<reference evidence="5 6" key="1">
    <citation type="journal article" date="2016" name="Mol. Biol. Evol.">
        <title>Comparative Genomics of Early-Diverging Mushroom-Forming Fungi Provides Insights into the Origins of Lignocellulose Decay Capabilities.</title>
        <authorList>
            <person name="Nagy L.G."/>
            <person name="Riley R."/>
            <person name="Tritt A."/>
            <person name="Adam C."/>
            <person name="Daum C."/>
            <person name="Floudas D."/>
            <person name="Sun H."/>
            <person name="Yadav J.S."/>
            <person name="Pangilinan J."/>
            <person name="Larsson K.H."/>
            <person name="Matsuura K."/>
            <person name="Barry K."/>
            <person name="Labutti K."/>
            <person name="Kuo R."/>
            <person name="Ohm R.A."/>
            <person name="Bhattacharya S.S."/>
            <person name="Shirouzu T."/>
            <person name="Yoshinaga Y."/>
            <person name="Martin F.M."/>
            <person name="Grigoriev I.V."/>
            <person name="Hibbett D.S."/>
        </authorList>
    </citation>
    <scope>NUCLEOTIDE SEQUENCE [LARGE SCALE GENOMIC DNA]</scope>
    <source>
        <strain evidence="5 6">HHB12733</strain>
    </source>
</reference>
<accession>A0A165CPB5</accession>
<evidence type="ECO:0000256" key="1">
    <source>
        <dbReference type="ARBA" id="ARBA00022574"/>
    </source>
</evidence>
<dbReference type="Gene3D" id="2.130.10.10">
    <property type="entry name" value="YVTN repeat-like/Quinoprotein amine dehydrogenase"/>
    <property type="match status" value="5"/>
</dbReference>
<dbReference type="PROSITE" id="PS00678">
    <property type="entry name" value="WD_REPEATS_1"/>
    <property type="match status" value="8"/>
</dbReference>
<dbReference type="InterPro" id="IPR050349">
    <property type="entry name" value="WD_LIS1/nudF_dynein_reg"/>
</dbReference>
<gene>
    <name evidence="5" type="ORF">CALCODRAFT_503878</name>
</gene>
<feature type="repeat" description="WD" evidence="3">
    <location>
        <begin position="631"/>
        <end position="672"/>
    </location>
</feature>
<feature type="domain" description="NACHT" evidence="4">
    <location>
        <begin position="55"/>
        <end position="198"/>
    </location>
</feature>
<dbReference type="SMART" id="SM00320">
    <property type="entry name" value="WD40"/>
    <property type="match status" value="9"/>
</dbReference>
<feature type="repeat" description="WD" evidence="3">
    <location>
        <begin position="932"/>
        <end position="973"/>
    </location>
</feature>
<dbReference type="InterPro" id="IPR056884">
    <property type="entry name" value="NPHP3-like_N"/>
</dbReference>
<dbReference type="InParanoid" id="A0A165CPB5"/>
<dbReference type="SUPFAM" id="SSF50998">
    <property type="entry name" value="Quinoprotein alcohol dehydrogenase-like"/>
    <property type="match status" value="1"/>
</dbReference>
<feature type="repeat" description="WD" evidence="3">
    <location>
        <begin position="760"/>
        <end position="801"/>
    </location>
</feature>
<dbReference type="InterPro" id="IPR027417">
    <property type="entry name" value="P-loop_NTPase"/>
</dbReference>
<proteinExistence type="predicted"/>
<dbReference type="Gene3D" id="3.40.50.300">
    <property type="entry name" value="P-loop containing nucleotide triphosphate hydrolases"/>
    <property type="match status" value="1"/>
</dbReference>
<feature type="repeat" description="WD" evidence="3">
    <location>
        <begin position="588"/>
        <end position="629"/>
    </location>
</feature>
<dbReference type="Proteomes" id="UP000076842">
    <property type="component" value="Unassembled WGS sequence"/>
</dbReference>
<dbReference type="PRINTS" id="PR00320">
    <property type="entry name" value="GPROTEINBRPT"/>
</dbReference>
<protein>
    <submittedName>
        <fullName evidence="5">WD40 repeat-like protein</fullName>
    </submittedName>
</protein>
<dbReference type="CDD" id="cd00200">
    <property type="entry name" value="WD40"/>
    <property type="match status" value="1"/>
</dbReference>
<feature type="repeat" description="WD" evidence="3">
    <location>
        <begin position="889"/>
        <end position="930"/>
    </location>
</feature>
<evidence type="ECO:0000313" key="5">
    <source>
        <dbReference type="EMBL" id="KZT51139.1"/>
    </source>
</evidence>
<evidence type="ECO:0000256" key="2">
    <source>
        <dbReference type="ARBA" id="ARBA00022737"/>
    </source>
</evidence>
<dbReference type="AlphaFoldDB" id="A0A165CPB5"/>
<evidence type="ECO:0000259" key="4">
    <source>
        <dbReference type="PROSITE" id="PS50837"/>
    </source>
</evidence>